<dbReference type="SMART" id="SM00174">
    <property type="entry name" value="RHO"/>
    <property type="match status" value="1"/>
</dbReference>
<protein>
    <recommendedName>
        <fullName evidence="9">GTP-binding protein RHO3</fullName>
    </recommendedName>
</protein>
<evidence type="ECO:0000256" key="1">
    <source>
        <dbReference type="ARBA" id="ARBA00004193"/>
    </source>
</evidence>
<dbReference type="GO" id="GO:0007264">
    <property type="term" value="P:small GTPase-mediated signal transduction"/>
    <property type="evidence" value="ECO:0007669"/>
    <property type="project" value="InterPro"/>
</dbReference>
<evidence type="ECO:0000256" key="8">
    <source>
        <dbReference type="ARBA" id="ARBA00023289"/>
    </source>
</evidence>
<dbReference type="EMBL" id="CAJVQA010015362">
    <property type="protein sequence ID" value="CAG8736807.1"/>
    <property type="molecule type" value="Genomic_DNA"/>
</dbReference>
<dbReference type="SMART" id="SM00176">
    <property type="entry name" value="RAN"/>
    <property type="match status" value="1"/>
</dbReference>
<evidence type="ECO:0000256" key="2">
    <source>
        <dbReference type="ARBA" id="ARBA00022475"/>
    </source>
</evidence>
<dbReference type="SUPFAM" id="SSF52540">
    <property type="entry name" value="P-loop containing nucleoside triphosphate hydrolases"/>
    <property type="match status" value="1"/>
</dbReference>
<evidence type="ECO:0000256" key="6">
    <source>
        <dbReference type="ARBA" id="ARBA00023136"/>
    </source>
</evidence>
<keyword evidence="5" id="KW-0342">GTP-binding</keyword>
<evidence type="ECO:0000256" key="7">
    <source>
        <dbReference type="ARBA" id="ARBA00023288"/>
    </source>
</evidence>
<proteinExistence type="predicted"/>
<keyword evidence="11" id="KW-1185">Reference proteome</keyword>
<accession>A0A9N9NGZ1</accession>
<dbReference type="PROSITE" id="PS51420">
    <property type="entry name" value="RHO"/>
    <property type="match status" value="1"/>
</dbReference>
<sequence length="234" mass="26691">MPCTPFGKSKPLQRKLVVLGDGACGKTSLLNVFTKGYFPQVYEPTVFENYVHDIWIDNQQIELSLWDTAGQEEFDRLRSLSYADTHVIMLCFAVDNRDSLDNIESKWMEEILEHCQGVKIVLVALKCDLREDLQVVRDMQRYGDRPVTYEEGLAVARNIEASRYLECSAMHNRGVREAFEQSARVSIHARPKGAPGESNNIRCFEIEIQKGCSAISDKDAGYRSSWDLLKTNNF</sequence>
<evidence type="ECO:0000256" key="4">
    <source>
        <dbReference type="ARBA" id="ARBA00022741"/>
    </source>
</evidence>
<keyword evidence="7" id="KW-0449">Lipoprotein</keyword>
<dbReference type="InterPro" id="IPR005225">
    <property type="entry name" value="Small_GTP-bd"/>
</dbReference>
<dbReference type="PROSITE" id="PS51419">
    <property type="entry name" value="RAB"/>
    <property type="match status" value="1"/>
</dbReference>
<dbReference type="GO" id="GO:0003924">
    <property type="term" value="F:GTPase activity"/>
    <property type="evidence" value="ECO:0007669"/>
    <property type="project" value="InterPro"/>
</dbReference>
<dbReference type="OrthoDB" id="8830751at2759"/>
<dbReference type="Gene3D" id="3.40.50.300">
    <property type="entry name" value="P-loop containing nucleotide triphosphate hydrolases"/>
    <property type="match status" value="1"/>
</dbReference>
<dbReference type="PANTHER" id="PTHR24072">
    <property type="entry name" value="RHO FAMILY GTPASE"/>
    <property type="match status" value="1"/>
</dbReference>
<dbReference type="SMART" id="SM00173">
    <property type="entry name" value="RAS"/>
    <property type="match status" value="1"/>
</dbReference>
<dbReference type="GO" id="GO:0030036">
    <property type="term" value="P:actin cytoskeleton organization"/>
    <property type="evidence" value="ECO:0007669"/>
    <property type="project" value="UniProtKB-ARBA"/>
</dbReference>
<keyword evidence="8" id="KW-0636">Prenylation</keyword>
<dbReference type="InterPro" id="IPR027417">
    <property type="entry name" value="P-loop_NTPase"/>
</dbReference>
<dbReference type="PROSITE" id="PS51421">
    <property type="entry name" value="RAS"/>
    <property type="match status" value="1"/>
</dbReference>
<organism evidence="10 11">
    <name type="scientific">Cetraspora pellucida</name>
    <dbReference type="NCBI Taxonomy" id="1433469"/>
    <lineage>
        <taxon>Eukaryota</taxon>
        <taxon>Fungi</taxon>
        <taxon>Fungi incertae sedis</taxon>
        <taxon>Mucoromycota</taxon>
        <taxon>Glomeromycotina</taxon>
        <taxon>Glomeromycetes</taxon>
        <taxon>Diversisporales</taxon>
        <taxon>Gigasporaceae</taxon>
        <taxon>Cetraspora</taxon>
    </lineage>
</organism>
<reference evidence="10" key="1">
    <citation type="submission" date="2021-06" db="EMBL/GenBank/DDBJ databases">
        <authorList>
            <person name="Kallberg Y."/>
            <person name="Tangrot J."/>
            <person name="Rosling A."/>
        </authorList>
    </citation>
    <scope>NUCLEOTIDE SEQUENCE</scope>
    <source>
        <strain evidence="10">FL966</strain>
    </source>
</reference>
<evidence type="ECO:0000313" key="10">
    <source>
        <dbReference type="EMBL" id="CAG8736807.1"/>
    </source>
</evidence>
<comment type="caution">
    <text evidence="10">The sequence shown here is derived from an EMBL/GenBank/DDBJ whole genome shotgun (WGS) entry which is preliminary data.</text>
</comment>
<keyword evidence="6" id="KW-0472">Membrane</keyword>
<dbReference type="Pfam" id="PF00071">
    <property type="entry name" value="Ras"/>
    <property type="match status" value="1"/>
</dbReference>
<dbReference type="FunFam" id="3.40.50.300:FF:000780">
    <property type="entry name" value="Rho GTPase Rho3"/>
    <property type="match status" value="1"/>
</dbReference>
<keyword evidence="4" id="KW-0547">Nucleotide-binding</keyword>
<evidence type="ECO:0000256" key="3">
    <source>
        <dbReference type="ARBA" id="ARBA00022481"/>
    </source>
</evidence>
<evidence type="ECO:0000256" key="9">
    <source>
        <dbReference type="ARBA" id="ARBA00067968"/>
    </source>
</evidence>
<dbReference type="GO" id="GO:0017157">
    <property type="term" value="P:regulation of exocytosis"/>
    <property type="evidence" value="ECO:0007669"/>
    <property type="project" value="UniProtKB-ARBA"/>
</dbReference>
<dbReference type="GO" id="GO:0005886">
    <property type="term" value="C:plasma membrane"/>
    <property type="evidence" value="ECO:0007669"/>
    <property type="project" value="UniProtKB-SubCell"/>
</dbReference>
<dbReference type="GO" id="GO:0007163">
    <property type="term" value="P:establishment or maintenance of cell polarity"/>
    <property type="evidence" value="ECO:0007669"/>
    <property type="project" value="UniProtKB-ARBA"/>
</dbReference>
<gene>
    <name evidence="10" type="ORF">CPELLU_LOCUS13857</name>
</gene>
<dbReference type="AlphaFoldDB" id="A0A9N9NGZ1"/>
<evidence type="ECO:0000313" key="11">
    <source>
        <dbReference type="Proteomes" id="UP000789759"/>
    </source>
</evidence>
<name>A0A9N9NGZ1_9GLOM</name>
<evidence type="ECO:0000256" key="5">
    <source>
        <dbReference type="ARBA" id="ARBA00023134"/>
    </source>
</evidence>
<dbReference type="GO" id="GO:0005525">
    <property type="term" value="F:GTP binding"/>
    <property type="evidence" value="ECO:0007669"/>
    <property type="project" value="UniProtKB-KW"/>
</dbReference>
<dbReference type="PRINTS" id="PR00449">
    <property type="entry name" value="RASTRNSFRMNG"/>
</dbReference>
<dbReference type="NCBIfam" id="TIGR00231">
    <property type="entry name" value="small_GTP"/>
    <property type="match status" value="1"/>
</dbReference>
<dbReference type="InterPro" id="IPR001806">
    <property type="entry name" value="Small_GTPase"/>
</dbReference>
<keyword evidence="3" id="KW-0488">Methylation</keyword>
<comment type="subcellular location">
    <subcellularLocation>
        <location evidence="1">Cell membrane</location>
        <topology evidence="1">Lipid-anchor</topology>
    </subcellularLocation>
</comment>
<dbReference type="InterPro" id="IPR003578">
    <property type="entry name" value="Small_GTPase_Rho"/>
</dbReference>
<dbReference type="Proteomes" id="UP000789759">
    <property type="component" value="Unassembled WGS sequence"/>
</dbReference>
<dbReference type="SMART" id="SM00175">
    <property type="entry name" value="RAB"/>
    <property type="match status" value="1"/>
</dbReference>
<keyword evidence="2" id="KW-1003">Cell membrane</keyword>